<dbReference type="PANTHER" id="PTHR21716:SF16">
    <property type="entry name" value="BLL1467 PROTEIN"/>
    <property type="match status" value="1"/>
</dbReference>
<gene>
    <name evidence="7" type="primary">tqsA</name>
    <name evidence="7" type="ORF">PSJ8397_01655</name>
</gene>
<feature type="transmembrane region" description="Helical" evidence="6">
    <location>
        <begin position="305"/>
        <end position="331"/>
    </location>
</feature>
<dbReference type="Pfam" id="PF01594">
    <property type="entry name" value="AI-2E_transport"/>
    <property type="match status" value="1"/>
</dbReference>
<feature type="transmembrane region" description="Helical" evidence="6">
    <location>
        <begin position="58"/>
        <end position="81"/>
    </location>
</feature>
<dbReference type="EMBL" id="FWFT01000002">
    <property type="protein sequence ID" value="SLN33988.1"/>
    <property type="molecule type" value="Genomic_DNA"/>
</dbReference>
<name>A0A1Y5S7A0_9RHOB</name>
<keyword evidence="8" id="KW-1185">Reference proteome</keyword>
<dbReference type="InterPro" id="IPR002549">
    <property type="entry name" value="AI-2E-like"/>
</dbReference>
<evidence type="ECO:0000313" key="8">
    <source>
        <dbReference type="Proteomes" id="UP000193623"/>
    </source>
</evidence>
<organism evidence="7 8">
    <name type="scientific">Pseudooctadecabacter jejudonensis</name>
    <dbReference type="NCBI Taxonomy" id="1391910"/>
    <lineage>
        <taxon>Bacteria</taxon>
        <taxon>Pseudomonadati</taxon>
        <taxon>Pseudomonadota</taxon>
        <taxon>Alphaproteobacteria</taxon>
        <taxon>Rhodobacterales</taxon>
        <taxon>Paracoccaceae</taxon>
        <taxon>Pseudooctadecabacter</taxon>
    </lineage>
</organism>
<evidence type="ECO:0000256" key="4">
    <source>
        <dbReference type="ARBA" id="ARBA00022989"/>
    </source>
</evidence>
<accession>A0A1Y5S7A0</accession>
<protein>
    <submittedName>
        <fullName evidence="7">AI-2 transport protein TqsA</fullName>
    </submittedName>
</protein>
<evidence type="ECO:0000313" key="7">
    <source>
        <dbReference type="EMBL" id="SLN33988.1"/>
    </source>
</evidence>
<feature type="transmembrane region" description="Helical" evidence="6">
    <location>
        <begin position="205"/>
        <end position="227"/>
    </location>
</feature>
<dbReference type="GO" id="GO:0055085">
    <property type="term" value="P:transmembrane transport"/>
    <property type="evidence" value="ECO:0007669"/>
    <property type="project" value="TreeGrafter"/>
</dbReference>
<sequence length="356" mass="38132">MHNLRTIKSVLICLLLLHIFAAVYFTRELVLPIMIGIIIALTFSPLVRLLTRNRIPQAVSAFAIVISLGTALSLVVVLVAAPVSNWLTDLPQLEAEIRAKISGLSSSVEAVRDVAEQVEDIAEEATEGDQPVQRVAVDQPQFLTSAASGVATVATTMAISLVLALFFLASNDLIVRKLSRMADTAEQRHAAIGAIHDVEKGISRYLLAITAINAGLGLCVGLSLWALGLNNAWIWGIIAFLLNFIPFLGAVLGSIAVFAIAIIQFDTLAHAALAPVIYMTLSSIEGQFVTPSLVGRRMKINAVSVILTVFVWGWLWGVPGIIIAVPFLVIIKAVADNVPSLNKVAVFLSDDSEQKA</sequence>
<proteinExistence type="inferred from homology"/>
<evidence type="ECO:0000256" key="6">
    <source>
        <dbReference type="SAM" id="Phobius"/>
    </source>
</evidence>
<comment type="similarity">
    <text evidence="2">Belongs to the autoinducer-2 exporter (AI-2E) (TC 2.A.86) family.</text>
</comment>
<evidence type="ECO:0000256" key="2">
    <source>
        <dbReference type="ARBA" id="ARBA00009773"/>
    </source>
</evidence>
<feature type="transmembrane region" description="Helical" evidence="6">
    <location>
        <begin position="233"/>
        <end position="263"/>
    </location>
</feature>
<dbReference type="PANTHER" id="PTHR21716">
    <property type="entry name" value="TRANSMEMBRANE PROTEIN"/>
    <property type="match status" value="1"/>
</dbReference>
<keyword evidence="3 6" id="KW-0812">Transmembrane</keyword>
<feature type="transmembrane region" description="Helical" evidence="6">
    <location>
        <begin position="146"/>
        <end position="169"/>
    </location>
</feature>
<comment type="subcellular location">
    <subcellularLocation>
        <location evidence="1">Membrane</location>
        <topology evidence="1">Multi-pass membrane protein</topology>
    </subcellularLocation>
</comment>
<dbReference type="GO" id="GO:0016020">
    <property type="term" value="C:membrane"/>
    <property type="evidence" value="ECO:0007669"/>
    <property type="project" value="UniProtKB-SubCell"/>
</dbReference>
<evidence type="ECO:0000256" key="3">
    <source>
        <dbReference type="ARBA" id="ARBA00022692"/>
    </source>
</evidence>
<keyword evidence="4 6" id="KW-1133">Transmembrane helix</keyword>
<reference evidence="7 8" key="1">
    <citation type="submission" date="2017-03" db="EMBL/GenBank/DDBJ databases">
        <authorList>
            <person name="Afonso C.L."/>
            <person name="Miller P.J."/>
            <person name="Scott M.A."/>
            <person name="Spackman E."/>
            <person name="Goraichik I."/>
            <person name="Dimitrov K.M."/>
            <person name="Suarez D.L."/>
            <person name="Swayne D.E."/>
        </authorList>
    </citation>
    <scope>NUCLEOTIDE SEQUENCE [LARGE SCALE GENOMIC DNA]</scope>
    <source>
        <strain evidence="7 8">CECT 8397</strain>
    </source>
</reference>
<dbReference type="OrthoDB" id="9799225at2"/>
<feature type="transmembrane region" description="Helical" evidence="6">
    <location>
        <begin position="31"/>
        <end position="51"/>
    </location>
</feature>
<evidence type="ECO:0000256" key="5">
    <source>
        <dbReference type="ARBA" id="ARBA00023136"/>
    </source>
</evidence>
<dbReference type="AlphaFoldDB" id="A0A1Y5S7A0"/>
<dbReference type="RefSeq" id="WP_085864074.1">
    <property type="nucleotide sequence ID" value="NZ_FWFT01000002.1"/>
</dbReference>
<keyword evidence="5 6" id="KW-0472">Membrane</keyword>
<evidence type="ECO:0000256" key="1">
    <source>
        <dbReference type="ARBA" id="ARBA00004141"/>
    </source>
</evidence>
<dbReference type="Proteomes" id="UP000193623">
    <property type="component" value="Unassembled WGS sequence"/>
</dbReference>